<dbReference type="InterPro" id="IPR056091">
    <property type="entry name" value="DUF7674"/>
</dbReference>
<dbReference type="RefSeq" id="WP_260978490.1">
    <property type="nucleotide sequence ID" value="NZ_JAODBU010000004.1"/>
</dbReference>
<proteinExistence type="predicted"/>
<feature type="domain" description="DUF7674" evidence="1">
    <location>
        <begin position="8"/>
        <end position="112"/>
    </location>
</feature>
<sequence>MTIDNFLKKMMKIFPETRERLEEHISEYGERLDTIVVEEIIMPEVIELLKKNQDEKKLQVIFDYFEDVSINADDYLNNVFSVTVLEILGNEKNILEIAKRYMGPVTVKLQRKADFALGRKV</sequence>
<accession>A0ABT2LYU6</accession>
<gene>
    <name evidence="2" type="ORF">N5B56_05055</name>
</gene>
<keyword evidence="3" id="KW-1185">Reference proteome</keyword>
<comment type="caution">
    <text evidence="2">The sequence shown here is derived from an EMBL/GenBank/DDBJ whole genome shotgun (WGS) entry which is preliminary data.</text>
</comment>
<organism evidence="2 3">
    <name type="scientific">Eubacterium album</name>
    <dbReference type="NCBI Taxonomy" id="2978477"/>
    <lineage>
        <taxon>Bacteria</taxon>
        <taxon>Bacillati</taxon>
        <taxon>Bacillota</taxon>
        <taxon>Clostridia</taxon>
        <taxon>Eubacteriales</taxon>
        <taxon>Eubacteriaceae</taxon>
        <taxon>Eubacterium</taxon>
    </lineage>
</organism>
<dbReference type="EMBL" id="JAODBU010000004">
    <property type="protein sequence ID" value="MCT7398455.1"/>
    <property type="molecule type" value="Genomic_DNA"/>
</dbReference>
<evidence type="ECO:0000259" key="1">
    <source>
        <dbReference type="Pfam" id="PF24722"/>
    </source>
</evidence>
<evidence type="ECO:0000313" key="3">
    <source>
        <dbReference type="Proteomes" id="UP001431199"/>
    </source>
</evidence>
<protein>
    <submittedName>
        <fullName evidence="2">Resolvase</fullName>
    </submittedName>
</protein>
<dbReference type="Proteomes" id="UP001431199">
    <property type="component" value="Unassembled WGS sequence"/>
</dbReference>
<evidence type="ECO:0000313" key="2">
    <source>
        <dbReference type="EMBL" id="MCT7398455.1"/>
    </source>
</evidence>
<dbReference type="Pfam" id="PF24722">
    <property type="entry name" value="DUF7674"/>
    <property type="match status" value="1"/>
</dbReference>
<name>A0ABT2LYU6_9FIRM</name>
<reference evidence="2" key="1">
    <citation type="submission" date="2022-09" db="EMBL/GenBank/DDBJ databases">
        <title>Eubacterium sp. LFL-14 isolated from human feces.</title>
        <authorList>
            <person name="Liu F."/>
        </authorList>
    </citation>
    <scope>NUCLEOTIDE SEQUENCE</scope>
    <source>
        <strain evidence="2">LFL-14</strain>
    </source>
</reference>